<evidence type="ECO:0000259" key="1">
    <source>
        <dbReference type="Pfam" id="PF02055"/>
    </source>
</evidence>
<dbReference type="STRING" id="135651.G0NJX0"/>
<evidence type="ECO:0000313" key="3">
    <source>
        <dbReference type="Proteomes" id="UP000008068"/>
    </source>
</evidence>
<accession>G0NJX0</accession>
<proteinExistence type="predicted"/>
<dbReference type="AlphaFoldDB" id="G0NJX0"/>
<dbReference type="InterPro" id="IPR033453">
    <property type="entry name" value="Glyco_hydro_30_TIM-barrel"/>
</dbReference>
<keyword evidence="3" id="KW-1185">Reference proteome</keyword>
<dbReference type="OrthoDB" id="2160638at2759"/>
<feature type="domain" description="Glycosyl hydrolase family 30 TIM-barrel" evidence="1">
    <location>
        <begin position="8"/>
        <end position="72"/>
    </location>
</feature>
<reference evidence="3" key="1">
    <citation type="submission" date="2011-07" db="EMBL/GenBank/DDBJ databases">
        <authorList>
            <consortium name="Caenorhabditis brenneri Sequencing and Analysis Consortium"/>
            <person name="Wilson R.K."/>
        </authorList>
    </citation>
    <scope>NUCLEOTIDE SEQUENCE [LARGE SCALE GENOMIC DNA]</scope>
    <source>
        <strain evidence="3">PB2801</strain>
    </source>
</reference>
<dbReference type="Pfam" id="PF02055">
    <property type="entry name" value="Glyco_hydro_30"/>
    <property type="match status" value="1"/>
</dbReference>
<protein>
    <recommendedName>
        <fullName evidence="1">Glycosyl hydrolase family 30 TIM-barrel domain-containing protein</fullName>
    </recommendedName>
</protein>
<gene>
    <name evidence="2" type="ORF">CAEBREN_20616</name>
</gene>
<dbReference type="EMBL" id="GL379897">
    <property type="protein sequence ID" value="EGT32693.1"/>
    <property type="molecule type" value="Genomic_DNA"/>
</dbReference>
<evidence type="ECO:0000313" key="2">
    <source>
        <dbReference type="EMBL" id="EGT32693.1"/>
    </source>
</evidence>
<dbReference type="Gene3D" id="3.20.20.80">
    <property type="entry name" value="Glycosidases"/>
    <property type="match status" value="1"/>
</dbReference>
<name>G0NJX0_CAEBE</name>
<organism evidence="3">
    <name type="scientific">Caenorhabditis brenneri</name>
    <name type="common">Nematode worm</name>
    <dbReference type="NCBI Taxonomy" id="135651"/>
    <lineage>
        <taxon>Eukaryota</taxon>
        <taxon>Metazoa</taxon>
        <taxon>Ecdysozoa</taxon>
        <taxon>Nematoda</taxon>
        <taxon>Chromadorea</taxon>
        <taxon>Rhabditida</taxon>
        <taxon>Rhabditina</taxon>
        <taxon>Rhabditomorpha</taxon>
        <taxon>Rhabditoidea</taxon>
        <taxon>Rhabditidae</taxon>
        <taxon>Peloderinae</taxon>
        <taxon>Caenorhabditis</taxon>
    </lineage>
</organism>
<dbReference type="Proteomes" id="UP000008068">
    <property type="component" value="Unassembled WGS sequence"/>
</dbReference>
<sequence length="89" mass="10136">MRSTKPNSETASYVAGIGVHSYQDDQSDTHLQQTNDNHPNVFIFGIEARETSVDYGSWDRAEDYVLDILDPFPEAQRCSNLPLHERPQL</sequence>
<dbReference type="HOGENOM" id="CLU_2456751_0_0_1"/>
<dbReference type="InParanoid" id="G0NJX0"/>
<dbReference type="eggNOG" id="KOG2566">
    <property type="taxonomic scope" value="Eukaryota"/>
</dbReference>